<evidence type="ECO:0000313" key="1">
    <source>
        <dbReference type="EMBL" id="KAL0333848.1"/>
    </source>
</evidence>
<dbReference type="EMBL" id="JACGWK010000009">
    <property type="protein sequence ID" value="KAL0333848.1"/>
    <property type="molecule type" value="Genomic_DNA"/>
</dbReference>
<name>A0AAW2MTF9_9LAMI</name>
<organism evidence="1">
    <name type="scientific">Sesamum angustifolium</name>
    <dbReference type="NCBI Taxonomy" id="2727405"/>
    <lineage>
        <taxon>Eukaryota</taxon>
        <taxon>Viridiplantae</taxon>
        <taxon>Streptophyta</taxon>
        <taxon>Embryophyta</taxon>
        <taxon>Tracheophyta</taxon>
        <taxon>Spermatophyta</taxon>
        <taxon>Magnoliopsida</taxon>
        <taxon>eudicotyledons</taxon>
        <taxon>Gunneridae</taxon>
        <taxon>Pentapetalae</taxon>
        <taxon>asterids</taxon>
        <taxon>lamiids</taxon>
        <taxon>Lamiales</taxon>
        <taxon>Pedaliaceae</taxon>
        <taxon>Sesamum</taxon>
    </lineage>
</organism>
<gene>
    <name evidence="1" type="ORF">Sangu_1541000</name>
</gene>
<sequence>MSGHGATLWANCEAMSKGKKACWACHVGSLRDVGISNGPRTYDAVILGPGIKDDHDEGMRRRCTK</sequence>
<reference evidence="1" key="1">
    <citation type="submission" date="2020-06" db="EMBL/GenBank/DDBJ databases">
        <authorList>
            <person name="Li T."/>
            <person name="Hu X."/>
            <person name="Zhang T."/>
            <person name="Song X."/>
            <person name="Zhang H."/>
            <person name="Dai N."/>
            <person name="Sheng W."/>
            <person name="Hou X."/>
            <person name="Wei L."/>
        </authorList>
    </citation>
    <scope>NUCLEOTIDE SEQUENCE</scope>
    <source>
        <strain evidence="1">G01</strain>
        <tissue evidence="1">Leaf</tissue>
    </source>
</reference>
<reference evidence="1" key="2">
    <citation type="journal article" date="2024" name="Plant">
        <title>Genomic evolution and insights into agronomic trait innovations of Sesamum species.</title>
        <authorList>
            <person name="Miao H."/>
            <person name="Wang L."/>
            <person name="Qu L."/>
            <person name="Liu H."/>
            <person name="Sun Y."/>
            <person name="Le M."/>
            <person name="Wang Q."/>
            <person name="Wei S."/>
            <person name="Zheng Y."/>
            <person name="Lin W."/>
            <person name="Duan Y."/>
            <person name="Cao H."/>
            <person name="Xiong S."/>
            <person name="Wang X."/>
            <person name="Wei L."/>
            <person name="Li C."/>
            <person name="Ma Q."/>
            <person name="Ju M."/>
            <person name="Zhao R."/>
            <person name="Li G."/>
            <person name="Mu C."/>
            <person name="Tian Q."/>
            <person name="Mei H."/>
            <person name="Zhang T."/>
            <person name="Gao T."/>
            <person name="Zhang H."/>
        </authorList>
    </citation>
    <scope>NUCLEOTIDE SEQUENCE</scope>
    <source>
        <strain evidence="1">G01</strain>
    </source>
</reference>
<dbReference type="AlphaFoldDB" id="A0AAW2MTF9"/>
<comment type="caution">
    <text evidence="1">The sequence shown here is derived from an EMBL/GenBank/DDBJ whole genome shotgun (WGS) entry which is preliminary data.</text>
</comment>
<protein>
    <submittedName>
        <fullName evidence="1">Uncharacterized protein</fullName>
    </submittedName>
</protein>
<accession>A0AAW2MTF9</accession>
<proteinExistence type="predicted"/>